<evidence type="ECO:0000256" key="5">
    <source>
        <dbReference type="ARBA" id="ARBA00023163"/>
    </source>
</evidence>
<dbReference type="GO" id="GO:0000977">
    <property type="term" value="F:RNA polymerase II transcription regulatory region sequence-specific DNA binding"/>
    <property type="evidence" value="ECO:0007669"/>
    <property type="project" value="TreeGrafter"/>
</dbReference>
<evidence type="ECO:0000313" key="9">
    <source>
        <dbReference type="EMBL" id="AWP20319.1"/>
    </source>
</evidence>
<dbReference type="GO" id="GO:0000981">
    <property type="term" value="F:DNA-binding transcription factor activity, RNA polymerase II-specific"/>
    <property type="evidence" value="ECO:0007669"/>
    <property type="project" value="TreeGrafter"/>
</dbReference>
<reference evidence="9 10" key="1">
    <citation type="submission" date="2017-12" db="EMBL/GenBank/DDBJ databases">
        <title>Integrating genomic resources of turbot (Scophthalmus maximus) in depth evaluation of genetic and physical mapping variation across individuals.</title>
        <authorList>
            <person name="Martinez P."/>
        </authorList>
    </citation>
    <scope>NUCLEOTIDE SEQUENCE [LARGE SCALE GENOMIC DNA]</scope>
</reference>
<keyword evidence="6" id="KW-0539">Nucleus</keyword>
<feature type="region of interest" description="Disordered" evidence="7">
    <location>
        <begin position="451"/>
        <end position="489"/>
    </location>
</feature>
<dbReference type="EMBL" id="CP026262">
    <property type="protein sequence ID" value="AWP20319.1"/>
    <property type="molecule type" value="Genomic_DNA"/>
</dbReference>
<evidence type="ECO:0000256" key="1">
    <source>
        <dbReference type="ARBA" id="ARBA00004123"/>
    </source>
</evidence>
<evidence type="ECO:0000313" key="10">
    <source>
        <dbReference type="Proteomes" id="UP000246464"/>
    </source>
</evidence>
<keyword evidence="4" id="KW-0238">DNA-binding</keyword>
<organism evidence="9 10">
    <name type="scientific">Scophthalmus maximus</name>
    <name type="common">Turbot</name>
    <name type="synonym">Psetta maxima</name>
    <dbReference type="NCBI Taxonomy" id="52904"/>
    <lineage>
        <taxon>Eukaryota</taxon>
        <taxon>Metazoa</taxon>
        <taxon>Chordata</taxon>
        <taxon>Craniata</taxon>
        <taxon>Vertebrata</taxon>
        <taxon>Euteleostomi</taxon>
        <taxon>Actinopterygii</taxon>
        <taxon>Neopterygii</taxon>
        <taxon>Teleostei</taxon>
        <taxon>Neoteleostei</taxon>
        <taxon>Acanthomorphata</taxon>
        <taxon>Carangaria</taxon>
        <taxon>Pleuronectiformes</taxon>
        <taxon>Pleuronectoidei</taxon>
        <taxon>Scophthalmidae</taxon>
        <taxon>Scophthalmus</taxon>
    </lineage>
</organism>
<keyword evidence="3" id="KW-0805">Transcription regulation</keyword>
<dbReference type="InterPro" id="IPR004979">
    <property type="entry name" value="TF_AP2"/>
</dbReference>
<proteinExistence type="inferred from homology"/>
<dbReference type="AlphaFoldDB" id="A0A2U9CWN9"/>
<comment type="subcellular location">
    <subcellularLocation>
        <location evidence="1">Nucleus</location>
    </subcellularLocation>
</comment>
<comment type="similarity">
    <text evidence="2">Belongs to the AP-2 family.</text>
</comment>
<keyword evidence="5" id="KW-0804">Transcription</keyword>
<feature type="compositionally biased region" description="Basic and acidic residues" evidence="7">
    <location>
        <begin position="772"/>
        <end position="788"/>
    </location>
</feature>
<feature type="domain" description="Transcription factor AP-2 C-terminal" evidence="8">
    <location>
        <begin position="562"/>
        <end position="756"/>
    </location>
</feature>
<feature type="compositionally biased region" description="Basic and acidic residues" evidence="7">
    <location>
        <begin position="472"/>
        <end position="489"/>
    </location>
</feature>
<dbReference type="PANTHER" id="PTHR10812">
    <property type="entry name" value="TRANSCRIPTION FACTOR AP-2"/>
    <property type="match status" value="1"/>
</dbReference>
<dbReference type="PANTHER" id="PTHR10812:SF14">
    <property type="entry name" value="TRANSCRIPTION FACTOR AP-2-BETA"/>
    <property type="match status" value="1"/>
</dbReference>
<dbReference type="Proteomes" id="UP000246464">
    <property type="component" value="Chromosome 20"/>
</dbReference>
<evidence type="ECO:0000256" key="4">
    <source>
        <dbReference type="ARBA" id="ARBA00023125"/>
    </source>
</evidence>
<keyword evidence="10" id="KW-1185">Reference proteome</keyword>
<evidence type="ECO:0000256" key="6">
    <source>
        <dbReference type="ARBA" id="ARBA00023242"/>
    </source>
</evidence>
<evidence type="ECO:0000259" key="8">
    <source>
        <dbReference type="Pfam" id="PF03299"/>
    </source>
</evidence>
<dbReference type="GO" id="GO:0005634">
    <property type="term" value="C:nucleus"/>
    <property type="evidence" value="ECO:0007669"/>
    <property type="project" value="UniProtKB-SubCell"/>
</dbReference>
<feature type="domain" description="Transcription factor AP-2 C-terminal" evidence="8">
    <location>
        <begin position="217"/>
        <end position="386"/>
    </location>
</feature>
<evidence type="ECO:0000256" key="7">
    <source>
        <dbReference type="SAM" id="MobiDB-lite"/>
    </source>
</evidence>
<accession>A0A2U9CWN9</accession>
<gene>
    <name evidence="9" type="ORF">SMAX5B_000069</name>
</gene>
<dbReference type="GO" id="GO:0042127">
    <property type="term" value="P:regulation of cell population proliferation"/>
    <property type="evidence" value="ECO:0007669"/>
    <property type="project" value="TreeGrafter"/>
</dbReference>
<feature type="region of interest" description="Disordered" evidence="7">
    <location>
        <begin position="764"/>
        <end position="788"/>
    </location>
</feature>
<evidence type="ECO:0000256" key="2">
    <source>
        <dbReference type="ARBA" id="ARBA00007770"/>
    </source>
</evidence>
<protein>
    <submittedName>
        <fullName evidence="9">Transcription factor AP-2-delta</fullName>
    </submittedName>
</protein>
<dbReference type="STRING" id="52904.ENSSMAP00000005227"/>
<dbReference type="InterPro" id="IPR013854">
    <property type="entry name" value="TF_AP2_C"/>
</dbReference>
<sequence length="788" mass="86183">MSATFPGLVHDAEIRHDGSNSYRLMQLGCLESVANSSVAYSSSSPLTYPAPAGTEFASPYFSANHQYTPLHHQSFHYEFQHSHPAVAPEAYGLNSLHSGQYYQQIHHGEPADFINLHSARSALKSSCLDEQQRRELGCLDAYRRHDLSLMTSHGSQAYGVGMHHADQRLLPAGGLGLPSAAADDLQKWVEMKSGFARCLSACLREWGTCVVNPTDLFCSVPGRLSLLSSTSKYKVTIAEVKRRLSPPECLNASLLGGILRRAKSKNGGRCLREKLDRLGLNLPAGRRKAANVTLLTSLVEGEALHLARDFGYTCETEFPSKAVGEHLARQHSEPKETSARKKMVLATKQICKEFQDLLSQDRSPLGSSRPTPILDLDIQRHLTHFSGSVRRSVTQREERGSDIITCATKCNNDFSSPPDSLITHGFGTPAVCAALSTFQTVLSEMLNYLDKSSSGKTGGPNDQQINSSSEKSQLRKTSEPQSKDGKTEKTDCLRHCLRMFPGPSEWRSVNPGHAAPSGRDSLSLTAAAWSLELPMPHKNMGSLMLGKDGLMGGVTVSINEVFCSVPGRLSLLSSTSKYKVTVGEVQRRLSPPECLNASLLGGVLRRAKSKNGGKCLREKLEKIGLNLPAGRRKAANVTLLTSLVEGEAVHLARDFGYICETEFPTKAVSEYLNRQHSDPNELHTRKNMLLATKQLCKEFTDLLAQDRTPLGNSRPSPILEPGIQSCLSHFSFITHGFGSPAICAALTALQNYLNEALKGLDKMFLNNPSNNRHGDGNKAGDKEEKQRK</sequence>
<feature type="compositionally biased region" description="Polar residues" evidence="7">
    <location>
        <begin position="451"/>
        <end position="471"/>
    </location>
</feature>
<evidence type="ECO:0000256" key="3">
    <source>
        <dbReference type="ARBA" id="ARBA00023015"/>
    </source>
</evidence>
<dbReference type="PRINTS" id="PR01748">
    <property type="entry name" value="AP2TNSCPFCT"/>
</dbReference>
<dbReference type="Pfam" id="PF03299">
    <property type="entry name" value="TF_AP-2"/>
    <property type="match status" value="2"/>
</dbReference>
<name>A0A2U9CWN9_SCOMX</name>